<dbReference type="EMBL" id="JANEWF010000030">
    <property type="protein sequence ID" value="MDA8485550.1"/>
    <property type="molecule type" value="Genomic_DNA"/>
</dbReference>
<feature type="domain" description="FAD-binding" evidence="4">
    <location>
        <begin position="307"/>
        <end position="374"/>
    </location>
</feature>
<evidence type="ECO:0000256" key="1">
    <source>
        <dbReference type="ARBA" id="ARBA00022630"/>
    </source>
</evidence>
<keyword evidence="1" id="KW-0285">Flavoprotein</keyword>
<accession>A0ABT4Y9K4</accession>
<dbReference type="Proteomes" id="UP001211689">
    <property type="component" value="Unassembled WGS sequence"/>
</dbReference>
<evidence type="ECO:0000256" key="2">
    <source>
        <dbReference type="ARBA" id="ARBA00022827"/>
    </source>
</evidence>
<reference evidence="5 6" key="1">
    <citation type="submission" date="2022-07" db="EMBL/GenBank/DDBJ databases">
        <title>Genome Analysis of Selected Gammaproteobacteria from Nigerian Food snails.</title>
        <authorList>
            <person name="Okafor A.C."/>
        </authorList>
    </citation>
    <scope>NUCLEOTIDE SEQUENCE [LARGE SCALE GENOMIC DNA]</scope>
    <source>
        <strain evidence="5 6">Awg 2</strain>
    </source>
</reference>
<gene>
    <name evidence="5" type="primary">salA</name>
    <name evidence="5" type="ORF">NNO07_20980</name>
</gene>
<protein>
    <submittedName>
        <fullName evidence="5">Salicylate 1-monooxygenase</fullName>
        <ecNumber evidence="5">1.14.13.1</ecNumber>
    </submittedName>
</protein>
<evidence type="ECO:0000256" key="3">
    <source>
        <dbReference type="ARBA" id="ARBA00023002"/>
    </source>
</evidence>
<dbReference type="SUPFAM" id="SSF54373">
    <property type="entry name" value="FAD-linked reductases, C-terminal domain"/>
    <property type="match status" value="1"/>
</dbReference>
<evidence type="ECO:0000313" key="5">
    <source>
        <dbReference type="EMBL" id="MDA8485550.1"/>
    </source>
</evidence>
<dbReference type="EC" id="1.14.13.1" evidence="5"/>
<dbReference type="Gene3D" id="3.50.50.60">
    <property type="entry name" value="FAD/NAD(P)-binding domain"/>
    <property type="match status" value="1"/>
</dbReference>
<evidence type="ECO:0000259" key="4">
    <source>
        <dbReference type="Pfam" id="PF01494"/>
    </source>
</evidence>
<sequence length="433" mass="46794">MGTNMSKKPALRVGIIGGGISGVALALDLCRHSHLVVQLFESAPAFGEVGAGVSFGANAVRAIAGLGLAEPYGLAADRTPEPWQDVWFEWRRSDDAGYIGASVAPGVGQSSVHRADFLDVLASRLPEGVARFNKRAVGVEQQGDEVRVRFTDGSDYVGDLLIAADGIKSAIRGHVLEGIGAAPAAPRFSGTCAYRGLIDSQHLRKAYRAAGVDEHLVDVPQMYLGLDAHILTFPVKQGRIINVVAFVSDRSQPEPQWPQDAPWVREASQEEMLRAFTGWGDAARILLECIPKPTYWALHDLAELPGYVHGRVALIGDAAHAMLPHQGAGAGQGLEDAYFLARLLSDPQMGQDNLGELLAVYDALRRPRACRVQRTSWEAGELYELRDPAVGDDEQALGATLASRFDWLWNHDLEADVGEARARLGWQTLSHCA</sequence>
<evidence type="ECO:0000313" key="6">
    <source>
        <dbReference type="Proteomes" id="UP001211689"/>
    </source>
</evidence>
<dbReference type="SUPFAM" id="SSF51905">
    <property type="entry name" value="FAD/NAD(P)-binding domain"/>
    <property type="match status" value="1"/>
</dbReference>
<dbReference type="PANTHER" id="PTHR46720:SF3">
    <property type="entry name" value="FAD-BINDING DOMAIN-CONTAINING PROTEIN-RELATED"/>
    <property type="match status" value="1"/>
</dbReference>
<dbReference type="NCBIfam" id="TIGR03219">
    <property type="entry name" value="salicylate_mono"/>
    <property type="match status" value="1"/>
</dbReference>
<keyword evidence="2" id="KW-0274">FAD</keyword>
<dbReference type="PRINTS" id="PR00420">
    <property type="entry name" value="RNGMNOXGNASE"/>
</dbReference>
<proteinExistence type="predicted"/>
<dbReference type="InterPro" id="IPR002938">
    <property type="entry name" value="FAD-bd"/>
</dbReference>
<dbReference type="Pfam" id="PF01494">
    <property type="entry name" value="FAD_binding_3"/>
    <property type="match status" value="1"/>
</dbReference>
<dbReference type="InterPro" id="IPR051104">
    <property type="entry name" value="FAD_monoxygenase"/>
</dbReference>
<keyword evidence="6" id="KW-1185">Reference proteome</keyword>
<comment type="caution">
    <text evidence="5">The sequence shown here is derived from an EMBL/GenBank/DDBJ whole genome shotgun (WGS) entry which is preliminary data.</text>
</comment>
<dbReference type="GO" id="GO:0018658">
    <property type="term" value="F:salicylate 1-monooxygenase activity"/>
    <property type="evidence" value="ECO:0007669"/>
    <property type="project" value="UniProtKB-EC"/>
</dbReference>
<keyword evidence="3 5" id="KW-0560">Oxidoreductase</keyword>
<organism evidence="5 6">
    <name type="scientific">Metapseudomonas resinovorans</name>
    <name type="common">Pseudomonas resinovorans</name>
    <dbReference type="NCBI Taxonomy" id="53412"/>
    <lineage>
        <taxon>Bacteria</taxon>
        <taxon>Pseudomonadati</taxon>
        <taxon>Pseudomonadota</taxon>
        <taxon>Gammaproteobacteria</taxon>
        <taxon>Pseudomonadales</taxon>
        <taxon>Pseudomonadaceae</taxon>
        <taxon>Metapseudomonas</taxon>
    </lineage>
</organism>
<name>A0ABT4Y9K4_METRE</name>
<dbReference type="InterPro" id="IPR036188">
    <property type="entry name" value="FAD/NAD-bd_sf"/>
</dbReference>
<dbReference type="PANTHER" id="PTHR46720">
    <property type="entry name" value="HYDROXYLASE, PUTATIVE (AFU_ORTHOLOGUE AFUA_3G01460)-RELATED"/>
    <property type="match status" value="1"/>
</dbReference>
<dbReference type="InterPro" id="IPR017631">
    <property type="entry name" value="Salicylate_mOase"/>
</dbReference>